<dbReference type="Pfam" id="PF01458">
    <property type="entry name" value="SUFBD_core"/>
    <property type="match status" value="1"/>
</dbReference>
<reference evidence="2 3" key="1">
    <citation type="journal article" date="2016" name="Nat. Commun.">
        <title>Thousands of microbial genomes shed light on interconnected biogeochemical processes in an aquifer system.</title>
        <authorList>
            <person name="Anantharaman K."/>
            <person name="Brown C.T."/>
            <person name="Hug L.A."/>
            <person name="Sharon I."/>
            <person name="Castelle C.J."/>
            <person name="Probst A.J."/>
            <person name="Thomas B.C."/>
            <person name="Singh A."/>
            <person name="Wilkins M.J."/>
            <person name="Karaoz U."/>
            <person name="Brodie E.L."/>
            <person name="Williams K.H."/>
            <person name="Hubbard S.S."/>
            <person name="Banfield J.F."/>
        </authorList>
    </citation>
    <scope>NUCLEOTIDE SEQUENCE [LARGE SCALE GENOMIC DNA]</scope>
</reference>
<evidence type="ECO:0000259" key="1">
    <source>
        <dbReference type="Pfam" id="PF01458"/>
    </source>
</evidence>
<dbReference type="InterPro" id="IPR037284">
    <property type="entry name" value="SUF_FeS_clus_asmbl_SufBD_sf"/>
</dbReference>
<feature type="domain" description="SUF system FeS cluster assembly SufBD core" evidence="1">
    <location>
        <begin position="17"/>
        <end position="156"/>
    </location>
</feature>
<evidence type="ECO:0000313" key="3">
    <source>
        <dbReference type="Proteomes" id="UP000176492"/>
    </source>
</evidence>
<evidence type="ECO:0000313" key="2">
    <source>
        <dbReference type="EMBL" id="OGC71541.1"/>
    </source>
</evidence>
<dbReference type="Proteomes" id="UP000176492">
    <property type="component" value="Unassembled WGS sequence"/>
</dbReference>
<sequence length="182" mass="20108">MTRSTSLRVVPVLGNSKRKVSLNLNRIGKEEELIVVFAGKGDDRIDLDLSAIHTAPKTRGRITVRGVLRDRASAKVRGLIKIARRAQGSDDFLEERTLILGKDARIEALPYLEIEADEVRASHAATSSAVDEEQLFYLRSRGLNQAAAERLLVTGFLRQAVAGEEDKKIGSKIEKVINYALD</sequence>
<comment type="caution">
    <text evidence="2">The sequence shown here is derived from an EMBL/GenBank/DDBJ whole genome shotgun (WGS) entry which is preliminary data.</text>
</comment>
<name>A0A1F4WQ96_UNCKA</name>
<protein>
    <recommendedName>
        <fullName evidence="1">SUF system FeS cluster assembly SufBD core domain-containing protein</fullName>
    </recommendedName>
</protein>
<proteinExistence type="predicted"/>
<dbReference type="SUPFAM" id="SSF101960">
    <property type="entry name" value="Stabilizer of iron transporter SufD"/>
    <property type="match status" value="1"/>
</dbReference>
<dbReference type="GO" id="GO:0016226">
    <property type="term" value="P:iron-sulfur cluster assembly"/>
    <property type="evidence" value="ECO:0007669"/>
    <property type="project" value="InterPro"/>
</dbReference>
<dbReference type="PANTHER" id="PTHR43575">
    <property type="entry name" value="PROTEIN ABCI7, CHLOROPLASTIC"/>
    <property type="match status" value="1"/>
</dbReference>
<dbReference type="InterPro" id="IPR055346">
    <property type="entry name" value="Fe-S_cluster_assembly_SufBD"/>
</dbReference>
<dbReference type="PANTHER" id="PTHR43575:SF1">
    <property type="entry name" value="PROTEIN ABCI7, CHLOROPLASTIC"/>
    <property type="match status" value="1"/>
</dbReference>
<organism evidence="2 3">
    <name type="scientific">candidate division WWE3 bacterium RIFCSPLOWO2_02_FULL_53_10</name>
    <dbReference type="NCBI Taxonomy" id="1802629"/>
    <lineage>
        <taxon>Bacteria</taxon>
        <taxon>Katanobacteria</taxon>
    </lineage>
</organism>
<dbReference type="InterPro" id="IPR000825">
    <property type="entry name" value="SUF_FeS_clus_asmbl_SufBD_core"/>
</dbReference>
<gene>
    <name evidence="2" type="ORF">A3J33_01995</name>
</gene>
<accession>A0A1F4WQ96</accession>
<dbReference type="AlphaFoldDB" id="A0A1F4WQ96"/>
<dbReference type="EMBL" id="MEVM01000005">
    <property type="protein sequence ID" value="OGC71541.1"/>
    <property type="molecule type" value="Genomic_DNA"/>
</dbReference>